<organism evidence="2 3">
    <name type="scientific">Leptospira santarosai</name>
    <dbReference type="NCBI Taxonomy" id="28183"/>
    <lineage>
        <taxon>Bacteria</taxon>
        <taxon>Pseudomonadati</taxon>
        <taxon>Spirochaetota</taxon>
        <taxon>Spirochaetia</taxon>
        <taxon>Leptospirales</taxon>
        <taxon>Leptospiraceae</taxon>
        <taxon>Leptospira</taxon>
    </lineage>
</organism>
<reference evidence="2 3" key="1">
    <citation type="journal article" date="2015" name="Genome Announc.">
        <title>Draft Genome Sequences of Leptospira santarosai Strains U160, U164, and U233, Isolated from Asymptomatic Cattle.</title>
        <authorList>
            <person name="Kremer F.S."/>
            <person name="Eslabao M.R."/>
            <person name="Provisor M."/>
            <person name="Woloski R.D."/>
            <person name="Ramires O.V."/>
            <person name="Moreno L.Z."/>
            <person name="Moreno A.M."/>
            <person name="Hamond C."/>
            <person name="Lilenbaum W."/>
            <person name="Dellagostin O.A."/>
        </authorList>
    </citation>
    <scope>NUCLEOTIDE SEQUENCE [LARGE SCALE GENOMIC DNA]</scope>
    <source>
        <strain evidence="2 3">U160</strain>
    </source>
</reference>
<proteinExistence type="predicted"/>
<evidence type="ECO:0000256" key="1">
    <source>
        <dbReference type="SAM" id="MobiDB-lite"/>
    </source>
</evidence>
<evidence type="ECO:0000313" key="3">
    <source>
        <dbReference type="Proteomes" id="UP000033961"/>
    </source>
</evidence>
<dbReference type="EMBL" id="CP027843">
    <property type="protein sequence ID" value="AVQ12143.1"/>
    <property type="molecule type" value="Genomic_DNA"/>
</dbReference>
<evidence type="ECO:0000313" key="2">
    <source>
        <dbReference type="EMBL" id="AVQ12143.1"/>
    </source>
</evidence>
<dbReference type="Pfam" id="PF09538">
    <property type="entry name" value="FYDLN_acid"/>
    <property type="match status" value="1"/>
</dbReference>
<sequence>MDFSLRRKFSTFLEIRKNRRFFPCVFFENRLRFSPVLQVRDSNYLCLNVDTFLIIWSIPMANSKKTKPKKTATAVAKKKATAKKVAPKKGNASAKKKVEIIKKALSSSSIKSKSAKPAKKISGSLNPLGKKWTCHTCSTKFYDLNKEEKICPKCGADQNKRPVARTRTVRPRVVEEEEVIDDETLVEDEEMEFTEEPLEEALDEDGDDAEEPEE</sequence>
<dbReference type="AlphaFoldDB" id="A0A2P1QTB5"/>
<evidence type="ECO:0008006" key="4">
    <source>
        <dbReference type="Google" id="ProtNLM"/>
    </source>
</evidence>
<gene>
    <name evidence="2" type="ORF">XB16_1815</name>
</gene>
<name>A0A2P1QTB5_9LEPT</name>
<accession>A0A2P1QTB5</accession>
<dbReference type="InterPro" id="IPR012644">
    <property type="entry name" value="CHP02300_FYDLN_acid"/>
</dbReference>
<protein>
    <recommendedName>
        <fullName evidence="4">TIGR02300 family protein</fullName>
    </recommendedName>
</protein>
<dbReference type="NCBIfam" id="TIGR02300">
    <property type="entry name" value="FYDLN_acid"/>
    <property type="match status" value="1"/>
</dbReference>
<feature type="region of interest" description="Disordered" evidence="1">
    <location>
        <begin position="180"/>
        <end position="214"/>
    </location>
</feature>
<dbReference type="Proteomes" id="UP000033961">
    <property type="component" value="Chromosome I"/>
</dbReference>